<feature type="coiled-coil region" evidence="1">
    <location>
        <begin position="173"/>
        <end position="242"/>
    </location>
</feature>
<dbReference type="GO" id="GO:0005886">
    <property type="term" value="C:plasma membrane"/>
    <property type="evidence" value="ECO:0007669"/>
    <property type="project" value="TreeGrafter"/>
</dbReference>
<feature type="transmembrane region" description="Helical" evidence="2">
    <location>
        <begin position="480"/>
        <end position="501"/>
    </location>
</feature>
<keyword evidence="1" id="KW-0175">Coiled coil</keyword>
<dbReference type="GO" id="GO:0004713">
    <property type="term" value="F:protein tyrosine kinase activity"/>
    <property type="evidence" value="ECO:0007669"/>
    <property type="project" value="TreeGrafter"/>
</dbReference>
<dbReference type="PANTHER" id="PTHR32309:SF13">
    <property type="entry name" value="FERRIC ENTEROBACTIN TRANSPORT PROTEIN FEPE"/>
    <property type="match status" value="1"/>
</dbReference>
<evidence type="ECO:0000256" key="1">
    <source>
        <dbReference type="SAM" id="Coils"/>
    </source>
</evidence>
<gene>
    <name evidence="4" type="ORF">EQG66_01690</name>
</gene>
<comment type="caution">
    <text evidence="4">The sequence shown here is derived from an EMBL/GenBank/DDBJ whole genome shotgun (WGS) entry which is preliminary data.</text>
</comment>
<feature type="transmembrane region" description="Helical" evidence="2">
    <location>
        <begin position="20"/>
        <end position="40"/>
    </location>
</feature>
<dbReference type="InterPro" id="IPR050445">
    <property type="entry name" value="Bact_polysacc_biosynth/exp"/>
</dbReference>
<accession>A0A4Q1KMA3</accession>
<dbReference type="PANTHER" id="PTHR32309">
    <property type="entry name" value="TYROSINE-PROTEIN KINASE"/>
    <property type="match status" value="1"/>
</dbReference>
<reference evidence="5" key="1">
    <citation type="submission" date="2019-01" db="EMBL/GenBank/DDBJ databases">
        <title>Cytophagaceae bacterium strain CAR-16.</title>
        <authorList>
            <person name="Chen W.-M."/>
        </authorList>
    </citation>
    <scope>NUCLEOTIDE SEQUENCE [LARGE SCALE GENOMIC DNA]</scope>
    <source>
        <strain evidence="5">CHR27</strain>
    </source>
</reference>
<evidence type="ECO:0000313" key="5">
    <source>
        <dbReference type="Proteomes" id="UP000290958"/>
    </source>
</evidence>
<dbReference type="Pfam" id="PF13807">
    <property type="entry name" value="GNVR"/>
    <property type="match status" value="1"/>
</dbReference>
<keyword evidence="2" id="KW-0812">Transmembrane</keyword>
<evidence type="ECO:0000256" key="2">
    <source>
        <dbReference type="SAM" id="Phobius"/>
    </source>
</evidence>
<keyword evidence="2" id="KW-1133">Transmembrane helix</keyword>
<dbReference type="InterPro" id="IPR014345">
    <property type="entry name" value="XrtA_polysacc_chain"/>
</dbReference>
<name>A0A4Q1KMA3_9SPHN</name>
<dbReference type="OrthoDB" id="9795292at2"/>
<evidence type="ECO:0000259" key="3">
    <source>
        <dbReference type="Pfam" id="PF13807"/>
    </source>
</evidence>
<dbReference type="Proteomes" id="UP000290958">
    <property type="component" value="Unassembled WGS sequence"/>
</dbReference>
<sequence>MPSLYDELLIALHGVWNRRWLALAVAWGVCVAGWLAVSLIPNAYESKAKVFVATQSVIQDKIGISAVEQQKNLDAIRQTLGSAANLEKVVRGTDLAGTVASEADIAARAGSLKDKIAIVSSENNLFEITTTIADSGNSDRANARLANQITQKLLDIFQEENITGNRDETKQGLAFLDQQIAQTGKALADAEKKRVEFNQQFAGILPGAGSIFDRMAAAQTELNQIESQLMGAQSALAAMNGQLAGTPATIPGGSVGGGSPSALAQAQGELASAKARGWTDNHPDVIAMKRQIAAIKAAGGGAANAGSSAPNPAYLSIRSMQAERAAAVNALSARKSQIEADLAAITARQIADPGLASEGERLDRDYDVLKAQYDKLLSDRGEVRLRGDVQSETKGASFRIIDPPSMPTAPASPNRPLLLVGVLIVGIGAGVGTAFMLGQVHPTFPTAARLAKAAGLPVIGTITETLNATQIAERKHKMKLFAGASGALGAACMLLIVVEFIQRGMA</sequence>
<evidence type="ECO:0000313" key="4">
    <source>
        <dbReference type="EMBL" id="RXR31018.1"/>
    </source>
</evidence>
<dbReference type="RefSeq" id="WP_129402785.1">
    <property type="nucleotide sequence ID" value="NZ_SBKP01000001.1"/>
</dbReference>
<organism evidence="4 5">
    <name type="scientific">Sphingobium fluviale</name>
    <dbReference type="NCBI Taxonomy" id="2506423"/>
    <lineage>
        <taxon>Bacteria</taxon>
        <taxon>Pseudomonadati</taxon>
        <taxon>Pseudomonadota</taxon>
        <taxon>Alphaproteobacteria</taxon>
        <taxon>Sphingomonadales</taxon>
        <taxon>Sphingomonadaceae</taxon>
        <taxon>Sphingobium</taxon>
    </lineage>
</organism>
<dbReference type="NCBIfam" id="TIGR03007">
    <property type="entry name" value="pepcterm_ChnLen"/>
    <property type="match status" value="1"/>
</dbReference>
<proteinExistence type="predicted"/>
<keyword evidence="2" id="KW-0472">Membrane</keyword>
<feature type="transmembrane region" description="Helical" evidence="2">
    <location>
        <begin position="416"/>
        <end position="437"/>
    </location>
</feature>
<dbReference type="AlphaFoldDB" id="A0A4Q1KMA3"/>
<keyword evidence="5" id="KW-1185">Reference proteome</keyword>
<dbReference type="EMBL" id="SBKP01000001">
    <property type="protein sequence ID" value="RXR31018.1"/>
    <property type="molecule type" value="Genomic_DNA"/>
</dbReference>
<dbReference type="InterPro" id="IPR032807">
    <property type="entry name" value="GNVR"/>
</dbReference>
<protein>
    <submittedName>
        <fullName evidence="4">Chain-length determining protein</fullName>
    </submittedName>
</protein>
<feature type="domain" description="Tyrosine-protein kinase G-rich" evidence="3">
    <location>
        <begin position="361"/>
        <end position="436"/>
    </location>
</feature>